<name>A0A6P5RE92_MUSCR</name>
<feature type="compositionally biased region" description="Basic and acidic residues" evidence="1">
    <location>
        <begin position="1"/>
        <end position="10"/>
    </location>
</feature>
<dbReference type="GeneID" id="110312018"/>
<dbReference type="AlphaFoldDB" id="A0A6P5RE92"/>
<keyword evidence="2" id="KW-1185">Reference proteome</keyword>
<sequence>MASNMEKGETSHLGAAGSSLEKRPLPTKRGSTAAQRPHGEGGMAKKPRQGRTLPHAPARVGAPLPFRKCLRKASVFRFLEQPATHCSPAVPLRLSLRLCFPGWPLTNSLPALSVCGVASSALRCRH</sequence>
<dbReference type="RefSeq" id="XP_021041235.1">
    <property type="nucleotide sequence ID" value="XM_021185576.2"/>
</dbReference>
<evidence type="ECO:0000313" key="3">
    <source>
        <dbReference type="RefSeq" id="XP_021041235.1"/>
    </source>
</evidence>
<dbReference type="Proteomes" id="UP000515126">
    <property type="component" value="Chromosome 16"/>
</dbReference>
<protein>
    <submittedName>
        <fullName evidence="3">Uncharacterized protein LOC110312018</fullName>
    </submittedName>
</protein>
<reference evidence="3" key="1">
    <citation type="submission" date="2025-08" db="UniProtKB">
        <authorList>
            <consortium name="RefSeq"/>
        </authorList>
    </citation>
    <scope>IDENTIFICATION</scope>
</reference>
<dbReference type="KEGG" id="mcal:110312018"/>
<gene>
    <name evidence="3" type="primary">LOC110312018</name>
</gene>
<feature type="region of interest" description="Disordered" evidence="1">
    <location>
        <begin position="1"/>
        <end position="60"/>
    </location>
</feature>
<proteinExistence type="predicted"/>
<evidence type="ECO:0000256" key="1">
    <source>
        <dbReference type="SAM" id="MobiDB-lite"/>
    </source>
</evidence>
<evidence type="ECO:0000313" key="2">
    <source>
        <dbReference type="Proteomes" id="UP000515126"/>
    </source>
</evidence>
<organism evidence="2 3">
    <name type="scientific">Mus caroli</name>
    <name type="common">Ryukyu mouse</name>
    <name type="synonym">Ricefield mouse</name>
    <dbReference type="NCBI Taxonomy" id="10089"/>
    <lineage>
        <taxon>Eukaryota</taxon>
        <taxon>Metazoa</taxon>
        <taxon>Chordata</taxon>
        <taxon>Craniata</taxon>
        <taxon>Vertebrata</taxon>
        <taxon>Euteleostomi</taxon>
        <taxon>Mammalia</taxon>
        <taxon>Eutheria</taxon>
        <taxon>Euarchontoglires</taxon>
        <taxon>Glires</taxon>
        <taxon>Rodentia</taxon>
        <taxon>Myomorpha</taxon>
        <taxon>Muroidea</taxon>
        <taxon>Muridae</taxon>
        <taxon>Murinae</taxon>
        <taxon>Mus</taxon>
        <taxon>Mus</taxon>
    </lineage>
</organism>
<accession>A0A6P5RE92</accession>